<comment type="caution">
    <text evidence="7">The sequence shown here is derived from an EMBL/GenBank/DDBJ whole genome shotgun (WGS) entry which is preliminary data.</text>
</comment>
<dbReference type="PANTHER" id="PTHR23130">
    <property type="entry name" value="CYTOCHROME B561 AND DOMON DOMAIN-CONTAINING PROTEIN"/>
    <property type="match status" value="1"/>
</dbReference>
<evidence type="ECO:0000313" key="7">
    <source>
        <dbReference type="EMBL" id="KAJ8748179.1"/>
    </source>
</evidence>
<reference evidence="7 8" key="1">
    <citation type="submission" date="2021-09" db="EMBL/GenBank/DDBJ databases">
        <title>Genomic insights and catalytic innovation underlie evolution of tropane alkaloids biosynthesis.</title>
        <authorList>
            <person name="Wang Y.-J."/>
            <person name="Tian T."/>
            <person name="Huang J.-P."/>
            <person name="Huang S.-X."/>
        </authorList>
    </citation>
    <scope>NUCLEOTIDE SEQUENCE [LARGE SCALE GENOMIC DNA]</scope>
    <source>
        <strain evidence="7">KIB-2018</strain>
        <tissue evidence="7">Leaf</tissue>
    </source>
</reference>
<dbReference type="CDD" id="cd09629">
    <property type="entry name" value="DOMON_CIL1_like"/>
    <property type="match status" value="1"/>
</dbReference>
<organism evidence="7 8">
    <name type="scientific">Erythroxylum novogranatense</name>
    <dbReference type="NCBI Taxonomy" id="1862640"/>
    <lineage>
        <taxon>Eukaryota</taxon>
        <taxon>Viridiplantae</taxon>
        <taxon>Streptophyta</taxon>
        <taxon>Embryophyta</taxon>
        <taxon>Tracheophyta</taxon>
        <taxon>Spermatophyta</taxon>
        <taxon>Magnoliopsida</taxon>
        <taxon>eudicotyledons</taxon>
        <taxon>Gunneridae</taxon>
        <taxon>Pentapetalae</taxon>
        <taxon>rosids</taxon>
        <taxon>fabids</taxon>
        <taxon>Malpighiales</taxon>
        <taxon>Erythroxylaceae</taxon>
        <taxon>Erythroxylum</taxon>
    </lineage>
</organism>
<dbReference type="EMBL" id="JAIWQS010000012">
    <property type="protein sequence ID" value="KAJ8748179.1"/>
    <property type="molecule type" value="Genomic_DNA"/>
</dbReference>
<evidence type="ECO:0000256" key="4">
    <source>
        <dbReference type="ARBA" id="ARBA00022982"/>
    </source>
</evidence>
<name>A0AAV8S7P6_9ROSI</name>
<comment type="subcellular location">
    <subcellularLocation>
        <location evidence="1">Membrane</location>
    </subcellularLocation>
</comment>
<evidence type="ECO:0000256" key="2">
    <source>
        <dbReference type="ARBA" id="ARBA00022448"/>
    </source>
</evidence>
<dbReference type="GO" id="GO:0016020">
    <property type="term" value="C:membrane"/>
    <property type="evidence" value="ECO:0007669"/>
    <property type="project" value="UniProtKB-SubCell"/>
</dbReference>
<sequence>MRCSKSTFICKSTFLSSDPDSSVHLTTMASLYFSPPFLVLAFWVLIISQVQALTCTSQKFDNNKLYANCSDLPSLNSYLHYTYNSSNSSLSIAFIAPPAKSDGWIGWGINLNGTGMAGAQALIALKSDGKMVVKTYNLVSYKVINESKLSFDVWDLSAESNGTDYKIFASVKVPNDLEKLNQIWQVGPSTTNGKPDKHDFNPANLQAKSTLNLVASSPTAAGNGSTGANSTGAGYRIQEVKVGFYLGLSVIIGSLIGL</sequence>
<keyword evidence="8" id="KW-1185">Reference proteome</keyword>
<accession>A0AAV8S7P6</accession>
<dbReference type="Pfam" id="PF04526">
    <property type="entry name" value="DUF568"/>
    <property type="match status" value="1"/>
</dbReference>
<proteinExistence type="predicted"/>
<evidence type="ECO:0000313" key="8">
    <source>
        <dbReference type="Proteomes" id="UP001159364"/>
    </source>
</evidence>
<protein>
    <recommendedName>
        <fullName evidence="6">DOMON domain-containing protein</fullName>
    </recommendedName>
</protein>
<dbReference type="AlphaFoldDB" id="A0AAV8S7P6"/>
<dbReference type="Proteomes" id="UP001159364">
    <property type="component" value="Linkage Group LG12"/>
</dbReference>
<dbReference type="InterPro" id="IPR005018">
    <property type="entry name" value="DOMON_domain"/>
</dbReference>
<dbReference type="PANTHER" id="PTHR23130:SF157">
    <property type="entry name" value="AUXIN-INDUCED IN ROOT CULTURES PROTEIN 12"/>
    <property type="match status" value="1"/>
</dbReference>
<feature type="domain" description="DOMON" evidence="6">
    <location>
        <begin position="75"/>
        <end position="187"/>
    </location>
</feature>
<evidence type="ECO:0000256" key="3">
    <source>
        <dbReference type="ARBA" id="ARBA00022729"/>
    </source>
</evidence>
<gene>
    <name evidence="7" type="ORF">K2173_000587</name>
</gene>
<evidence type="ECO:0000259" key="6">
    <source>
        <dbReference type="PROSITE" id="PS50836"/>
    </source>
</evidence>
<dbReference type="InterPro" id="IPR045265">
    <property type="entry name" value="AIR12_DOMON"/>
</dbReference>
<keyword evidence="5" id="KW-0472">Membrane</keyword>
<evidence type="ECO:0000256" key="5">
    <source>
        <dbReference type="ARBA" id="ARBA00023136"/>
    </source>
</evidence>
<keyword evidence="3" id="KW-0732">Signal</keyword>
<evidence type="ECO:0000256" key="1">
    <source>
        <dbReference type="ARBA" id="ARBA00004370"/>
    </source>
</evidence>
<keyword evidence="2" id="KW-0813">Transport</keyword>
<dbReference type="PROSITE" id="PS50836">
    <property type="entry name" value="DOMON"/>
    <property type="match status" value="1"/>
</dbReference>
<keyword evidence="4" id="KW-0249">Electron transport</keyword>